<reference evidence="2 3" key="1">
    <citation type="submission" date="2017-06" db="EMBL/GenBank/DDBJ databases">
        <title>Genome sequencing of cyanobaciteial culture collection at National Institute for Environmental Studies (NIES).</title>
        <authorList>
            <person name="Hirose Y."/>
            <person name="Shimura Y."/>
            <person name="Fujisawa T."/>
            <person name="Nakamura Y."/>
            <person name="Kawachi M."/>
        </authorList>
    </citation>
    <scope>NUCLEOTIDE SEQUENCE [LARGE SCALE GENOMIC DNA]</scope>
    <source>
        <strain evidence="2 3">NIES-37</strain>
    </source>
</reference>
<dbReference type="EMBL" id="AP018248">
    <property type="protein sequence ID" value="BAY97804.1"/>
    <property type="molecule type" value="Genomic_DNA"/>
</dbReference>
<gene>
    <name evidence="2" type="ORF">NIES37_17490</name>
</gene>
<organism evidence="2 3">
    <name type="scientific">Tolypothrix tenuis PCC 7101</name>
    <dbReference type="NCBI Taxonomy" id="231146"/>
    <lineage>
        <taxon>Bacteria</taxon>
        <taxon>Bacillati</taxon>
        <taxon>Cyanobacteriota</taxon>
        <taxon>Cyanophyceae</taxon>
        <taxon>Nostocales</taxon>
        <taxon>Tolypothrichaceae</taxon>
        <taxon>Tolypothrix</taxon>
    </lineage>
</organism>
<evidence type="ECO:0000313" key="2">
    <source>
        <dbReference type="EMBL" id="BAY97804.1"/>
    </source>
</evidence>
<dbReference type="KEGG" id="ttq:NIES37_17490"/>
<keyword evidence="1" id="KW-0472">Membrane</keyword>
<evidence type="ECO:0000313" key="3">
    <source>
        <dbReference type="Proteomes" id="UP000218785"/>
    </source>
</evidence>
<keyword evidence="1" id="KW-0812">Transmembrane</keyword>
<dbReference type="Proteomes" id="UP000218785">
    <property type="component" value="Chromosome"/>
</dbReference>
<sequence>MPDDNEELIRAIKDLNSTVRSGFVLVANIIFLTASCIAVATSNISPFNFFSIGLVFLIIKLIAWFASAR</sequence>
<accession>A0A1Z4MWG7</accession>
<dbReference type="AlphaFoldDB" id="A0A1Z4MWG7"/>
<keyword evidence="3" id="KW-1185">Reference proteome</keyword>
<evidence type="ECO:0000256" key="1">
    <source>
        <dbReference type="SAM" id="Phobius"/>
    </source>
</evidence>
<feature type="transmembrane region" description="Helical" evidence="1">
    <location>
        <begin position="21"/>
        <end position="41"/>
    </location>
</feature>
<protein>
    <submittedName>
        <fullName evidence="2">Uncharacterized protein</fullName>
    </submittedName>
</protein>
<feature type="transmembrane region" description="Helical" evidence="1">
    <location>
        <begin position="47"/>
        <end position="66"/>
    </location>
</feature>
<keyword evidence="1" id="KW-1133">Transmembrane helix</keyword>
<dbReference type="RefSeq" id="WP_096574802.1">
    <property type="nucleotide sequence ID" value="NZ_CAWNJS010000001.1"/>
</dbReference>
<proteinExistence type="predicted"/>
<name>A0A1Z4MWG7_9CYAN</name>